<dbReference type="Pfam" id="PF01636">
    <property type="entry name" value="APH"/>
    <property type="match status" value="1"/>
</dbReference>
<name>A0A150LTU7_9BACL</name>
<dbReference type="InterPro" id="IPR002575">
    <property type="entry name" value="Aminoglycoside_PTrfase"/>
</dbReference>
<organism evidence="2 3">
    <name type="scientific">Saccharococcus caldoxylosilyticus</name>
    <dbReference type="NCBI Taxonomy" id="81408"/>
    <lineage>
        <taxon>Bacteria</taxon>
        <taxon>Bacillati</taxon>
        <taxon>Bacillota</taxon>
        <taxon>Bacilli</taxon>
        <taxon>Bacillales</taxon>
        <taxon>Anoxybacillaceae</taxon>
        <taxon>Saccharococcus</taxon>
    </lineage>
</organism>
<dbReference type="PATRIC" id="fig|81408.3.peg.3192"/>
<dbReference type="RefSeq" id="WP_017437494.1">
    <property type="nucleotide sequence ID" value="NZ_CP040553.1"/>
</dbReference>
<dbReference type="Proteomes" id="UP000075455">
    <property type="component" value="Unassembled WGS sequence"/>
</dbReference>
<accession>A0A150LTU7</accession>
<protein>
    <recommendedName>
        <fullName evidence="1">Aminoglycoside phosphotransferase domain-containing protein</fullName>
    </recommendedName>
</protein>
<feature type="domain" description="Aminoglycoside phosphotransferase" evidence="1">
    <location>
        <begin position="3"/>
        <end position="71"/>
    </location>
</feature>
<dbReference type="STRING" id="81408.B4119_2163"/>
<evidence type="ECO:0000313" key="2">
    <source>
        <dbReference type="EMBL" id="KYD15735.1"/>
    </source>
</evidence>
<proteinExistence type="predicted"/>
<dbReference type="Gene3D" id="3.90.1200.10">
    <property type="match status" value="1"/>
</dbReference>
<sequence length="92" mass="10471">MKKRPAPCPPTLIHGDFTIDNVLVRDRNIVGVIDWSGGAFGDPRYDAALAIRPKRSAFQHEADVIVFFEGYGQKPITKDEYEYFANGLYEFF</sequence>
<dbReference type="EMBL" id="LQYS01000037">
    <property type="protein sequence ID" value="KYD15735.1"/>
    <property type="molecule type" value="Genomic_DNA"/>
</dbReference>
<dbReference type="eggNOG" id="COG3173">
    <property type="taxonomic scope" value="Bacteria"/>
</dbReference>
<dbReference type="InterPro" id="IPR011009">
    <property type="entry name" value="Kinase-like_dom_sf"/>
</dbReference>
<comment type="caution">
    <text evidence="2">The sequence shown here is derived from an EMBL/GenBank/DDBJ whole genome shotgun (WGS) entry which is preliminary data.</text>
</comment>
<reference evidence="2 3" key="1">
    <citation type="submission" date="2016-01" db="EMBL/GenBank/DDBJ databases">
        <title>Draft Genome Sequences of Seven Thermophilic Sporeformers Isolated from Foods.</title>
        <authorList>
            <person name="Berendsen E.M."/>
            <person name="Wells-Bennik M.H."/>
            <person name="Krawcyk A.O."/>
            <person name="De Jong A."/>
            <person name="Holsappel S."/>
            <person name="Eijlander R.T."/>
            <person name="Kuipers O.P."/>
        </authorList>
    </citation>
    <scope>NUCLEOTIDE SEQUENCE [LARGE SCALE GENOMIC DNA]</scope>
    <source>
        <strain evidence="2 3">B4119</strain>
    </source>
</reference>
<evidence type="ECO:0000313" key="3">
    <source>
        <dbReference type="Proteomes" id="UP000075455"/>
    </source>
</evidence>
<dbReference type="GeneID" id="301191374"/>
<evidence type="ECO:0000259" key="1">
    <source>
        <dbReference type="Pfam" id="PF01636"/>
    </source>
</evidence>
<gene>
    <name evidence="2" type="ORF">B4119_2163</name>
</gene>
<dbReference type="AlphaFoldDB" id="A0A150LTU7"/>
<dbReference type="SUPFAM" id="SSF56112">
    <property type="entry name" value="Protein kinase-like (PK-like)"/>
    <property type="match status" value="1"/>
</dbReference>